<evidence type="ECO:0000256" key="9">
    <source>
        <dbReference type="RuleBase" id="RU361174"/>
    </source>
</evidence>
<dbReference type="PANTHER" id="PTHR31490">
    <property type="entry name" value="GLYCOSYL HYDROLASE"/>
    <property type="match status" value="1"/>
</dbReference>
<evidence type="ECO:0000256" key="4">
    <source>
        <dbReference type="ARBA" id="ARBA00022729"/>
    </source>
</evidence>
<evidence type="ECO:0000313" key="12">
    <source>
        <dbReference type="EMBL" id="MBK1876692.1"/>
    </source>
</evidence>
<evidence type="ECO:0000256" key="10">
    <source>
        <dbReference type="SAM" id="SignalP"/>
    </source>
</evidence>
<comment type="caution">
    <text evidence="12">The sequence shown here is derived from an EMBL/GenBank/DDBJ whole genome shotgun (WGS) entry which is preliminary data.</text>
</comment>
<comment type="similarity">
    <text evidence="2 9">Belongs to the glycosyl hydrolase 10 (cellulase F) family.</text>
</comment>
<sequence length="744" mass="82512">MRSFVSALLLLFVAASVCGRTELPAGGTLVAKYESGMNIGFWRGSFEGEPVGDYEEVAADHPDFDVALRITVHNPSGNFWTGGGRVPINASASKGDVGLVRVYIRTIKTLAEIGTAVSTVFVQGPQNEKSVVRSVTSDKEWSEFLIPFEFAENYGVGEVALNFGMGAGRHAQTYELAGFEVYHYGTSLSVDDLPETALTYPGRELDATWRIAAAERIEQHRKGDFTLKVVDADGASIPFARIQSEMTRHAFEFGSAFSTFAITEDSSNGEMLRQKTVELFNSGGPFNHMKWKAWAGDFGPSWTEEKLIEALSWAKGQGLSLRGHVLVWPGRSHLPKSIQDLIPEDPAGADPSIKQLAIDHIDAITTATKDYVTEWDVLNEPYDNHVLMDAFGKEVMVDWFERARLNLPEHALYLNDYNILSTNTAHQNHYEETVRYLLDNGAPITGMGMQGHYGSSPTGIPDVEDALKRYTTAFPELDLRVTEFTVDTKDEQLQADYLRDYYTLLFSYPQVVGIQQWGFWSNSPDATKTMYDHEWREKPSGAAYRKLVFDDWWTSFTGYTSRAGSMANRGFYGDYEALVTVGGVDYSLSFEHSVDGAEIVLSLPVSLVGESGGYDAWATATFTADQLADAELSGPSGDVDGDGLSNQIEYVFQLDSGTREAGPFQSLAFDEVSGAFFVEHKWPHAGSPLALQFETSTDLTTWHPAVVQDEVTGFEEYLLVNSKITHPSEKEPVQFLRFRVLEDR</sequence>
<keyword evidence="4 10" id="KW-0732">Signal</keyword>
<dbReference type="AlphaFoldDB" id="A0A934RTP6"/>
<keyword evidence="5 9" id="KW-0378">Hydrolase</keyword>
<evidence type="ECO:0000259" key="11">
    <source>
        <dbReference type="PROSITE" id="PS51760"/>
    </source>
</evidence>
<evidence type="ECO:0000256" key="2">
    <source>
        <dbReference type="ARBA" id="ARBA00007495"/>
    </source>
</evidence>
<evidence type="ECO:0000256" key="6">
    <source>
        <dbReference type="ARBA" id="ARBA00023277"/>
    </source>
</evidence>
<dbReference type="InterPro" id="IPR001000">
    <property type="entry name" value="GH10_dom"/>
</dbReference>
<evidence type="ECO:0000256" key="5">
    <source>
        <dbReference type="ARBA" id="ARBA00022801"/>
    </source>
</evidence>
<dbReference type="RefSeq" id="WP_200354909.1">
    <property type="nucleotide sequence ID" value="NZ_JAENIL010000011.1"/>
</dbReference>
<dbReference type="PROSITE" id="PS51760">
    <property type="entry name" value="GH10_2"/>
    <property type="match status" value="1"/>
</dbReference>
<accession>A0A934RTP6</accession>
<reference evidence="12" key="1">
    <citation type="submission" date="2021-01" db="EMBL/GenBank/DDBJ databases">
        <title>Modified the classification status of verrucomicrobia.</title>
        <authorList>
            <person name="Feng X."/>
        </authorList>
    </citation>
    <scope>NUCLEOTIDE SEQUENCE</scope>
    <source>
        <strain evidence="12">KCTC 13126</strain>
    </source>
</reference>
<dbReference type="InterPro" id="IPR017853">
    <property type="entry name" value="GH"/>
</dbReference>
<dbReference type="InterPro" id="IPR044846">
    <property type="entry name" value="GH10"/>
</dbReference>
<evidence type="ECO:0000256" key="1">
    <source>
        <dbReference type="ARBA" id="ARBA00000681"/>
    </source>
</evidence>
<evidence type="ECO:0000256" key="7">
    <source>
        <dbReference type="ARBA" id="ARBA00023295"/>
    </source>
</evidence>
<dbReference type="Proteomes" id="UP000617628">
    <property type="component" value="Unassembled WGS sequence"/>
</dbReference>
<evidence type="ECO:0000256" key="8">
    <source>
        <dbReference type="ARBA" id="ARBA00023326"/>
    </source>
</evidence>
<comment type="catalytic activity">
    <reaction evidence="1 9">
        <text>Endohydrolysis of (1-&gt;4)-beta-D-xylosidic linkages in xylans.</text>
        <dbReference type="EC" id="3.2.1.8"/>
    </reaction>
</comment>
<keyword evidence="8 9" id="KW-0624">Polysaccharide degradation</keyword>
<name>A0A934RTP6_9BACT</name>
<dbReference type="EC" id="3.2.1.8" evidence="9"/>
<dbReference type="GO" id="GO:0031176">
    <property type="term" value="F:endo-1,4-beta-xylanase activity"/>
    <property type="evidence" value="ECO:0007669"/>
    <property type="project" value="UniProtKB-EC"/>
</dbReference>
<dbReference type="SMART" id="SM00633">
    <property type="entry name" value="Glyco_10"/>
    <property type="match status" value="1"/>
</dbReference>
<dbReference type="PRINTS" id="PR00134">
    <property type="entry name" value="GLHYDRLASE10"/>
</dbReference>
<proteinExistence type="inferred from homology"/>
<protein>
    <recommendedName>
        <fullName evidence="9">Beta-xylanase</fullName>
        <ecNumber evidence="9">3.2.1.8</ecNumber>
    </recommendedName>
</protein>
<feature type="signal peptide" evidence="10">
    <location>
        <begin position="1"/>
        <end position="19"/>
    </location>
</feature>
<keyword evidence="7 9" id="KW-0326">Glycosidase</keyword>
<dbReference type="SUPFAM" id="SSF51445">
    <property type="entry name" value="(Trans)glycosidases"/>
    <property type="match status" value="1"/>
</dbReference>
<dbReference type="PANTHER" id="PTHR31490:SF88">
    <property type="entry name" value="BETA-XYLANASE"/>
    <property type="match status" value="1"/>
</dbReference>
<dbReference type="Pfam" id="PF00331">
    <property type="entry name" value="Glyco_hydro_10"/>
    <property type="match status" value="1"/>
</dbReference>
<dbReference type="Gene3D" id="3.20.20.80">
    <property type="entry name" value="Glycosidases"/>
    <property type="match status" value="1"/>
</dbReference>
<organism evidence="12 13">
    <name type="scientific">Pelagicoccus mobilis</name>
    <dbReference type="NCBI Taxonomy" id="415221"/>
    <lineage>
        <taxon>Bacteria</taxon>
        <taxon>Pseudomonadati</taxon>
        <taxon>Verrucomicrobiota</taxon>
        <taxon>Opitutia</taxon>
        <taxon>Puniceicoccales</taxon>
        <taxon>Pelagicoccaceae</taxon>
        <taxon>Pelagicoccus</taxon>
    </lineage>
</organism>
<dbReference type="GO" id="GO:0045493">
    <property type="term" value="P:xylan catabolic process"/>
    <property type="evidence" value="ECO:0007669"/>
    <property type="project" value="UniProtKB-KW"/>
</dbReference>
<dbReference type="EMBL" id="JAENIL010000011">
    <property type="protein sequence ID" value="MBK1876692.1"/>
    <property type="molecule type" value="Genomic_DNA"/>
</dbReference>
<evidence type="ECO:0000256" key="3">
    <source>
        <dbReference type="ARBA" id="ARBA00022651"/>
    </source>
</evidence>
<feature type="chain" id="PRO_5037565162" description="Beta-xylanase" evidence="10">
    <location>
        <begin position="20"/>
        <end position="744"/>
    </location>
</feature>
<keyword evidence="3" id="KW-0858">Xylan degradation</keyword>
<keyword evidence="6 9" id="KW-0119">Carbohydrate metabolism</keyword>
<feature type="domain" description="GH10" evidence="11">
    <location>
        <begin position="266"/>
        <end position="547"/>
    </location>
</feature>
<gene>
    <name evidence="12" type="ORF">JIN87_07420</name>
</gene>
<evidence type="ECO:0000313" key="13">
    <source>
        <dbReference type="Proteomes" id="UP000617628"/>
    </source>
</evidence>
<keyword evidence="13" id="KW-1185">Reference proteome</keyword>